<evidence type="ECO:0000313" key="1">
    <source>
        <dbReference type="EMBL" id="GKX67687.1"/>
    </source>
</evidence>
<reference evidence="1" key="1">
    <citation type="journal article" date="2025" name="Int. J. Syst. Evol. Microbiol.">
        <title>Inconstantimicrobium mannanitabidum sp. nov., a novel member of the family Clostridiaceae isolated from anoxic soil under the treatment of reductive soil disinfestation.</title>
        <authorList>
            <person name="Ueki A."/>
            <person name="Tonouchi A."/>
            <person name="Honma S."/>
            <person name="Kaku N."/>
            <person name="Ueki K."/>
        </authorList>
    </citation>
    <scope>NUCLEOTIDE SEQUENCE</scope>
    <source>
        <strain evidence="1">TW13</strain>
    </source>
</reference>
<name>A0ACB5REJ9_9CLOT</name>
<dbReference type="EMBL" id="BROD01000001">
    <property type="protein sequence ID" value="GKX67687.1"/>
    <property type="molecule type" value="Genomic_DNA"/>
</dbReference>
<dbReference type="Proteomes" id="UP001058074">
    <property type="component" value="Unassembled WGS sequence"/>
</dbReference>
<keyword evidence="2" id="KW-1185">Reference proteome</keyword>
<organism evidence="1 2">
    <name type="scientific">Inconstantimicrobium mannanitabidum</name>
    <dbReference type="NCBI Taxonomy" id="1604901"/>
    <lineage>
        <taxon>Bacteria</taxon>
        <taxon>Bacillati</taxon>
        <taxon>Bacillota</taxon>
        <taxon>Clostridia</taxon>
        <taxon>Eubacteriales</taxon>
        <taxon>Clostridiaceae</taxon>
        <taxon>Inconstantimicrobium</taxon>
    </lineage>
</organism>
<evidence type="ECO:0000313" key="2">
    <source>
        <dbReference type="Proteomes" id="UP001058074"/>
    </source>
</evidence>
<protein>
    <submittedName>
        <fullName evidence="1">Uncharacterized protein</fullName>
    </submittedName>
</protein>
<gene>
    <name evidence="1" type="ORF">rsdtw13_29450</name>
</gene>
<sequence length="416" mass="48109">MSNSYIKKLHVKGFRCFNELDVEFNKGFNFIVGKNGCGKTSLLRAIILSYSGSSQEDSRYEESFETWIDILQNDEVDRIGVVPNRQYCNIKNLYRSNPDINTLIQPPSDGVRNTYYRFDINKVNFCPMVLGAFRRIEYKAIEGMRREINLNDSRQEYIGNAAHNLNGGILPNVKQWMINRYFQIDKDWAIIEKQNWEWLIFNLSKLGPSNVDFEFVSIERELEPKFKVNDRICYLEELSSGFQSVLSIVLSIFEWIERTNTGDDMIVKNAKGTVIIDELDVHLHPEWQLTLKSSLQTIFPNIQFIVTTHSPHMIATASEGEIIILDRIDSDVINVTNNNRNYSGWNTDQILEDVMGVKSLSNKVYEVLISEGMKNIEEKNISRLKEIIQNLEEVAHPSDTIISVFKIKLAELQLED</sequence>
<proteinExistence type="predicted"/>
<comment type="caution">
    <text evidence="1">The sequence shown here is derived from an EMBL/GenBank/DDBJ whole genome shotgun (WGS) entry which is preliminary data.</text>
</comment>
<accession>A0ACB5REJ9</accession>